<reference evidence="1 2" key="1">
    <citation type="journal article" date="2018" name="Front. Plant Sci.">
        <title>Red Clover (Trifolium pratense) and Zigzag Clover (T. medium) - A Picture of Genomic Similarities and Differences.</title>
        <authorList>
            <person name="Dluhosova J."/>
            <person name="Istvanek J."/>
            <person name="Nedelnik J."/>
            <person name="Repkova J."/>
        </authorList>
    </citation>
    <scope>NUCLEOTIDE SEQUENCE [LARGE SCALE GENOMIC DNA]</scope>
    <source>
        <strain evidence="2">cv. 10/8</strain>
        <tissue evidence="1">Leaf</tissue>
    </source>
</reference>
<comment type="caution">
    <text evidence="1">The sequence shown here is derived from an EMBL/GenBank/DDBJ whole genome shotgun (WGS) entry which is preliminary data.</text>
</comment>
<dbReference type="Proteomes" id="UP000265520">
    <property type="component" value="Unassembled WGS sequence"/>
</dbReference>
<name>A0A392UGH5_9FABA</name>
<accession>A0A392UGH5</accession>
<proteinExistence type="predicted"/>
<keyword evidence="2" id="KW-1185">Reference proteome</keyword>
<dbReference type="EMBL" id="LXQA010819868">
    <property type="protein sequence ID" value="MCI72532.1"/>
    <property type="molecule type" value="Genomic_DNA"/>
</dbReference>
<sequence length="59" mass="6019">MDQARRRLCSVFPGTLLPTAPSSGGTKHGAEGSPVFLIAAGCCAQLGGIQARRSTLFTG</sequence>
<evidence type="ECO:0000313" key="1">
    <source>
        <dbReference type="EMBL" id="MCI72532.1"/>
    </source>
</evidence>
<feature type="non-terminal residue" evidence="1">
    <location>
        <position position="59"/>
    </location>
</feature>
<organism evidence="1 2">
    <name type="scientific">Trifolium medium</name>
    <dbReference type="NCBI Taxonomy" id="97028"/>
    <lineage>
        <taxon>Eukaryota</taxon>
        <taxon>Viridiplantae</taxon>
        <taxon>Streptophyta</taxon>
        <taxon>Embryophyta</taxon>
        <taxon>Tracheophyta</taxon>
        <taxon>Spermatophyta</taxon>
        <taxon>Magnoliopsida</taxon>
        <taxon>eudicotyledons</taxon>
        <taxon>Gunneridae</taxon>
        <taxon>Pentapetalae</taxon>
        <taxon>rosids</taxon>
        <taxon>fabids</taxon>
        <taxon>Fabales</taxon>
        <taxon>Fabaceae</taxon>
        <taxon>Papilionoideae</taxon>
        <taxon>50 kb inversion clade</taxon>
        <taxon>NPAAA clade</taxon>
        <taxon>Hologalegina</taxon>
        <taxon>IRL clade</taxon>
        <taxon>Trifolieae</taxon>
        <taxon>Trifolium</taxon>
    </lineage>
</organism>
<evidence type="ECO:0000313" key="2">
    <source>
        <dbReference type="Proteomes" id="UP000265520"/>
    </source>
</evidence>
<protein>
    <submittedName>
        <fullName evidence="1">Uncharacterized protein</fullName>
    </submittedName>
</protein>
<dbReference type="AlphaFoldDB" id="A0A392UGH5"/>